<dbReference type="InterPro" id="IPR031703">
    <property type="entry name" value="Lipin_mid"/>
</dbReference>
<feature type="compositionally biased region" description="Basic and acidic residues" evidence="6">
    <location>
        <begin position="687"/>
        <end position="713"/>
    </location>
</feature>
<feature type="compositionally biased region" description="Basic residues" evidence="6">
    <location>
        <begin position="226"/>
        <end position="240"/>
    </location>
</feature>
<dbReference type="AlphaFoldDB" id="A0A9P0F4H9"/>
<evidence type="ECO:0000313" key="9">
    <source>
        <dbReference type="Proteomes" id="UP001152759"/>
    </source>
</evidence>
<feature type="region of interest" description="Disordered" evidence="6">
    <location>
        <begin position="465"/>
        <end position="509"/>
    </location>
</feature>
<accession>A0A9P0F4H9</accession>
<name>A0A9P0F4H9_BEMTA</name>
<feature type="region of interest" description="Disordered" evidence="6">
    <location>
        <begin position="634"/>
        <end position="776"/>
    </location>
</feature>
<dbReference type="SUPFAM" id="SSF56784">
    <property type="entry name" value="HAD-like"/>
    <property type="match status" value="1"/>
</dbReference>
<dbReference type="InterPro" id="IPR007651">
    <property type="entry name" value="Lipin_N"/>
</dbReference>
<feature type="compositionally biased region" description="Basic and acidic residues" evidence="6">
    <location>
        <begin position="749"/>
        <end position="763"/>
    </location>
</feature>
<organism evidence="8 9">
    <name type="scientific">Bemisia tabaci</name>
    <name type="common">Sweetpotato whitefly</name>
    <name type="synonym">Aleurodes tabaci</name>
    <dbReference type="NCBI Taxonomy" id="7038"/>
    <lineage>
        <taxon>Eukaryota</taxon>
        <taxon>Metazoa</taxon>
        <taxon>Ecdysozoa</taxon>
        <taxon>Arthropoda</taxon>
        <taxon>Hexapoda</taxon>
        <taxon>Insecta</taxon>
        <taxon>Pterygota</taxon>
        <taxon>Neoptera</taxon>
        <taxon>Paraneoptera</taxon>
        <taxon>Hemiptera</taxon>
        <taxon>Sternorrhyncha</taxon>
        <taxon>Aleyrodoidea</taxon>
        <taxon>Aleyrodidae</taxon>
        <taxon>Aleyrodinae</taxon>
        <taxon>Bemisia</taxon>
    </lineage>
</organism>
<keyword evidence="5" id="KW-0378">Hydrolase</keyword>
<evidence type="ECO:0000256" key="1">
    <source>
        <dbReference type="ARBA" id="ARBA00001180"/>
    </source>
</evidence>
<dbReference type="InterPro" id="IPR036412">
    <property type="entry name" value="HAD-like_sf"/>
</dbReference>
<dbReference type="InterPro" id="IPR031315">
    <property type="entry name" value="LNS2/PITP"/>
</dbReference>
<evidence type="ECO:0000256" key="5">
    <source>
        <dbReference type="ARBA" id="ARBA00022801"/>
    </source>
</evidence>
<reference evidence="8" key="1">
    <citation type="submission" date="2021-12" db="EMBL/GenBank/DDBJ databases">
        <authorList>
            <person name="King R."/>
        </authorList>
    </citation>
    <scope>NUCLEOTIDE SEQUENCE</scope>
</reference>
<dbReference type="Pfam" id="PF08235">
    <property type="entry name" value="LNS2"/>
    <property type="match status" value="1"/>
</dbReference>
<dbReference type="PANTHER" id="PTHR12181:SF12">
    <property type="entry name" value="PHOSPHATIDATE PHOSPHATASE"/>
    <property type="match status" value="1"/>
</dbReference>
<feature type="region of interest" description="Disordered" evidence="6">
    <location>
        <begin position="356"/>
        <end position="411"/>
    </location>
</feature>
<feature type="domain" description="LNS2/PITP" evidence="7">
    <location>
        <begin position="827"/>
        <end position="983"/>
    </location>
</feature>
<dbReference type="Proteomes" id="UP001152759">
    <property type="component" value="Chromosome 6"/>
</dbReference>
<protein>
    <recommendedName>
        <fullName evidence="4">phosphatidate phosphatase</fullName>
        <ecNumber evidence="4">3.1.3.4</ecNumber>
    </recommendedName>
</protein>
<feature type="compositionally biased region" description="Basic and acidic residues" evidence="6">
    <location>
        <begin position="257"/>
        <end position="271"/>
    </location>
</feature>
<proteinExistence type="inferred from homology"/>
<dbReference type="GO" id="GO:0009062">
    <property type="term" value="P:fatty acid catabolic process"/>
    <property type="evidence" value="ECO:0007669"/>
    <property type="project" value="TreeGrafter"/>
</dbReference>
<dbReference type="SMART" id="SM00775">
    <property type="entry name" value="LNS2"/>
    <property type="match status" value="1"/>
</dbReference>
<evidence type="ECO:0000313" key="8">
    <source>
        <dbReference type="EMBL" id="CAH0391654.1"/>
    </source>
</evidence>
<evidence type="ECO:0000259" key="7">
    <source>
        <dbReference type="SMART" id="SM00775"/>
    </source>
</evidence>
<dbReference type="GO" id="GO:0005634">
    <property type="term" value="C:nucleus"/>
    <property type="evidence" value="ECO:0007669"/>
    <property type="project" value="TreeGrafter"/>
</dbReference>
<dbReference type="Pfam" id="PF16876">
    <property type="entry name" value="Lipin_mid"/>
    <property type="match status" value="1"/>
</dbReference>
<feature type="compositionally biased region" description="Polar residues" evidence="6">
    <location>
        <begin position="356"/>
        <end position="378"/>
    </location>
</feature>
<dbReference type="Pfam" id="PF04571">
    <property type="entry name" value="Lipin_N"/>
    <property type="match status" value="1"/>
</dbReference>
<dbReference type="GO" id="GO:0032869">
    <property type="term" value="P:cellular response to insulin stimulus"/>
    <property type="evidence" value="ECO:0007669"/>
    <property type="project" value="TreeGrafter"/>
</dbReference>
<dbReference type="EC" id="3.1.3.4" evidence="4"/>
<dbReference type="GO" id="GO:0045944">
    <property type="term" value="P:positive regulation of transcription by RNA polymerase II"/>
    <property type="evidence" value="ECO:0007669"/>
    <property type="project" value="TreeGrafter"/>
</dbReference>
<dbReference type="GO" id="GO:0019432">
    <property type="term" value="P:triglyceride biosynthetic process"/>
    <property type="evidence" value="ECO:0007669"/>
    <property type="project" value="TreeGrafter"/>
</dbReference>
<evidence type="ECO:0000256" key="3">
    <source>
        <dbReference type="ARBA" id="ARBA00005476"/>
    </source>
</evidence>
<dbReference type="GO" id="GO:0003713">
    <property type="term" value="F:transcription coactivator activity"/>
    <property type="evidence" value="ECO:0007669"/>
    <property type="project" value="TreeGrafter"/>
</dbReference>
<dbReference type="EMBL" id="OU963867">
    <property type="protein sequence ID" value="CAH0391654.1"/>
    <property type="molecule type" value="Genomic_DNA"/>
</dbReference>
<gene>
    <name evidence="8" type="ORF">BEMITA_LOCUS10252</name>
</gene>
<dbReference type="InterPro" id="IPR026058">
    <property type="entry name" value="LIPIN"/>
</dbReference>
<evidence type="ECO:0000256" key="2">
    <source>
        <dbReference type="ARBA" id="ARBA00001946"/>
    </source>
</evidence>
<comment type="catalytic activity">
    <reaction evidence="1">
        <text>a 1,2-diacyl-sn-glycero-3-phosphate + H2O = a 1,2-diacyl-sn-glycerol + phosphate</text>
        <dbReference type="Rhea" id="RHEA:27429"/>
        <dbReference type="ChEBI" id="CHEBI:15377"/>
        <dbReference type="ChEBI" id="CHEBI:17815"/>
        <dbReference type="ChEBI" id="CHEBI:43474"/>
        <dbReference type="ChEBI" id="CHEBI:58608"/>
        <dbReference type="EC" id="3.1.3.4"/>
    </reaction>
    <physiologicalReaction direction="left-to-right" evidence="1">
        <dbReference type="Rhea" id="RHEA:27430"/>
    </physiologicalReaction>
</comment>
<feature type="region of interest" description="Disordered" evidence="6">
    <location>
        <begin position="215"/>
        <end position="281"/>
    </location>
</feature>
<dbReference type="InterPro" id="IPR013209">
    <property type="entry name" value="LNS2"/>
</dbReference>
<dbReference type="GO" id="GO:0008195">
    <property type="term" value="F:phosphatidate phosphatase activity"/>
    <property type="evidence" value="ECO:0007669"/>
    <property type="project" value="UniProtKB-EC"/>
</dbReference>
<dbReference type="PANTHER" id="PTHR12181">
    <property type="entry name" value="LIPIN"/>
    <property type="match status" value="1"/>
</dbReference>
<comment type="cofactor">
    <cofactor evidence="2">
        <name>Mg(2+)</name>
        <dbReference type="ChEBI" id="CHEBI:18420"/>
    </cofactor>
</comment>
<evidence type="ECO:0000256" key="6">
    <source>
        <dbReference type="SAM" id="MobiDB-lite"/>
    </source>
</evidence>
<comment type="similarity">
    <text evidence="3">Belongs to the lipin family.</text>
</comment>
<feature type="compositionally biased region" description="Basic and acidic residues" evidence="6">
    <location>
        <begin position="639"/>
        <end position="662"/>
    </location>
</feature>
<evidence type="ECO:0000256" key="4">
    <source>
        <dbReference type="ARBA" id="ARBA00012638"/>
    </source>
</evidence>
<feature type="compositionally biased region" description="Basic and acidic residues" evidence="6">
    <location>
        <begin position="392"/>
        <end position="411"/>
    </location>
</feature>
<dbReference type="KEGG" id="btab:109042494"/>
<sequence>MNYLGKVINNFRYVYNEINAATLTGAIDVIVVEQPDGTFTCSPFHVRFGKIGVLRSREKIVEVEINGEPVDIHMKLGESGEAFFVEGTSSDENVPPHLATSPIPDTSGFSPSFDDSGTSEWKGIPNKLGDLKNSDNNDSAPVVIVAGSVPKTFCAETVDDPGENEKIRKISIAAGEFRPIDSEPFLSEMSESLRLKQSLSGLDLSNDVIQTYHEEAVRTSSSLPVSRKKRRKKSVMKKKASYSVDQKNDSSSSSNEHQGESEGRPDTKPEESFTENIDSSIFQMEDLDFNKPKTSMDEVPDLNDTKSELSRVCDAPIESDIHFFSDTEITPGCSPPVSREFAPIKSDSEFEIQRTASVGSKNELTKSSLGAKEPQQSWKWGELPSPPLVKEVSPKEANNEEEAKKQQEAAAHRSMLQNMLGFMKKTKHMRQSEGIYLSELNPDELDPEIAALYFPSTYKNHNLNSSGADSHHYLPDHDEDAESGNGSSLPHSPHSVLGSPTGQSTMFHPPEDVHLSLCGGLGTVEGPTEEAFLSHLVDFNQLANDPSLLENSNLVVKIGGKLYNWRTAAPIIVSMVTFHKFLPPETVERLCRDWMPKSNKKPASSNRSYSSWFMWSRGSDSKSNLDASANSANASAIMDEGKNLEDKSKDISTERSSDKVDGESSLVPDKASVPDKSAAATEADNEETGKSAETVRESEKEEVKKVDFEEKTVSDQVVPEGISNPAESPKPTEVKTSDSVQIPLSNVRRKSDGLRLSESHSSDSDTETNTASSSDKFRKTLRLSSEQIAKLKLLQGSNEVVFSVTTAYQGTSRCKCFLFLWRYDDKIVISDIDGTITKSDVLGHILPIVGKDWAQSGVAKLFTKIKNNGYKLLYLSARAIGQSRVTRDYLKSIKQEDLSLPEGPMLLNPTSLLNAFHTEVIEKKPEEFKIQCLRDILALFPPNSKPFYAGYGNKINDVWAYQAVGIPIFRIFTINHRGELKHELTQTFQSSYSSMTFIVDQMFPSPPEESTMEDFSQFSYWRDPIPAIDLKIEKDP</sequence>
<keyword evidence="9" id="KW-1185">Reference proteome</keyword>